<dbReference type="AlphaFoldDB" id="A0A1H4F0E6"/>
<sequence>MKQHLEYIDIAKGIGIIMVVLSHTEHPQMMYYTSAFFVPIFFFCSGYTSKRKNISILRCISQQAVKLLKPYLFFNLALIFYFQDFSLRAFAGIVYLRYCLYPFTNNSDIFRLMVVGNYPMWFLTCMVIAYLLYDLLIYYPKNRFGFVSLYLVITFGATFLPILLPWSLDTAPLMAVIMFCGTQVKESVPNIFDRRKPHWLIVLSFILYFLMLPFCHDINISVRMYGWSIPSYLLAALSGCIAIIWLSRLIQGTTLGKCLRQIGTHSLTIFCIEIPFILFGHKILSKILPDTSSIQIAIITSFTQLFMALAGGYFLSILLHMNGRIRKLLFGINF</sequence>
<dbReference type="PANTHER" id="PTHR37312">
    <property type="entry name" value="MEMBRANE-BOUND ACYLTRANSFERASE YKRP-RELATED"/>
    <property type="match status" value="1"/>
</dbReference>
<dbReference type="PANTHER" id="PTHR37312:SF1">
    <property type="entry name" value="MEMBRANE-BOUND ACYLTRANSFERASE YKRP-RELATED"/>
    <property type="match status" value="1"/>
</dbReference>
<name>A0A1H4F0E6_XYLRU</name>
<feature type="transmembrane region" description="Helical" evidence="1">
    <location>
        <begin position="70"/>
        <end position="98"/>
    </location>
</feature>
<evidence type="ECO:0000313" key="4">
    <source>
        <dbReference type="Proteomes" id="UP000182257"/>
    </source>
</evidence>
<dbReference type="RefSeq" id="WP_074762228.1">
    <property type="nucleotide sequence ID" value="NZ_FNRF01000007.1"/>
</dbReference>
<dbReference type="OrthoDB" id="6623990at2"/>
<gene>
    <name evidence="3" type="ORF">SAMN05216462_3040</name>
</gene>
<dbReference type="Proteomes" id="UP000182257">
    <property type="component" value="Unassembled WGS sequence"/>
</dbReference>
<feature type="transmembrane region" description="Helical" evidence="1">
    <location>
        <begin position="170"/>
        <end position="188"/>
    </location>
</feature>
<keyword evidence="1" id="KW-0812">Transmembrane</keyword>
<feature type="transmembrane region" description="Helical" evidence="1">
    <location>
        <begin position="30"/>
        <end position="49"/>
    </location>
</feature>
<feature type="transmembrane region" description="Helical" evidence="1">
    <location>
        <begin position="262"/>
        <end position="284"/>
    </location>
</feature>
<evidence type="ECO:0000259" key="2">
    <source>
        <dbReference type="Pfam" id="PF01757"/>
    </source>
</evidence>
<dbReference type="GO" id="GO:0016747">
    <property type="term" value="F:acyltransferase activity, transferring groups other than amino-acyl groups"/>
    <property type="evidence" value="ECO:0007669"/>
    <property type="project" value="InterPro"/>
</dbReference>
<protein>
    <submittedName>
        <fullName evidence="3">Fucose 4-O-acetylase</fullName>
    </submittedName>
</protein>
<feature type="transmembrane region" description="Helical" evidence="1">
    <location>
        <begin position="232"/>
        <end position="250"/>
    </location>
</feature>
<evidence type="ECO:0000256" key="1">
    <source>
        <dbReference type="SAM" id="Phobius"/>
    </source>
</evidence>
<reference evidence="3 4" key="1">
    <citation type="submission" date="2016-10" db="EMBL/GenBank/DDBJ databases">
        <authorList>
            <person name="de Groot N.N."/>
        </authorList>
    </citation>
    <scope>NUCLEOTIDE SEQUENCE [LARGE SCALE GENOMIC DNA]</scope>
    <source>
        <strain evidence="3 4">D31d</strain>
    </source>
</reference>
<keyword evidence="1" id="KW-1133">Transmembrane helix</keyword>
<dbReference type="Pfam" id="PF01757">
    <property type="entry name" value="Acyl_transf_3"/>
    <property type="match status" value="1"/>
</dbReference>
<feature type="transmembrane region" description="Helical" evidence="1">
    <location>
        <begin position="296"/>
        <end position="319"/>
    </location>
</feature>
<dbReference type="InterPro" id="IPR002656">
    <property type="entry name" value="Acyl_transf_3_dom"/>
</dbReference>
<feature type="transmembrane region" description="Helical" evidence="1">
    <location>
        <begin position="118"/>
        <end position="137"/>
    </location>
</feature>
<feature type="transmembrane region" description="Helical" evidence="1">
    <location>
        <begin position="144"/>
        <end position="164"/>
    </location>
</feature>
<dbReference type="EMBL" id="FNRF01000007">
    <property type="protein sequence ID" value="SEA90774.1"/>
    <property type="molecule type" value="Genomic_DNA"/>
</dbReference>
<accession>A0A1H4F0E6</accession>
<proteinExistence type="predicted"/>
<feature type="domain" description="Acyltransferase 3" evidence="2">
    <location>
        <begin position="6"/>
        <end position="320"/>
    </location>
</feature>
<feature type="transmembrane region" description="Helical" evidence="1">
    <location>
        <begin position="200"/>
        <end position="220"/>
    </location>
</feature>
<dbReference type="InterPro" id="IPR052734">
    <property type="entry name" value="Nod_factor_acetyltransferase"/>
</dbReference>
<organism evidence="3 4">
    <name type="scientific">Xylanibacter ruminicola</name>
    <name type="common">Prevotella ruminicola</name>
    <dbReference type="NCBI Taxonomy" id="839"/>
    <lineage>
        <taxon>Bacteria</taxon>
        <taxon>Pseudomonadati</taxon>
        <taxon>Bacteroidota</taxon>
        <taxon>Bacteroidia</taxon>
        <taxon>Bacteroidales</taxon>
        <taxon>Prevotellaceae</taxon>
        <taxon>Xylanibacter</taxon>
    </lineage>
</organism>
<keyword evidence="1" id="KW-0472">Membrane</keyword>
<evidence type="ECO:0000313" key="3">
    <source>
        <dbReference type="EMBL" id="SEA90774.1"/>
    </source>
</evidence>